<evidence type="ECO:0000313" key="2">
    <source>
        <dbReference type="RefSeq" id="XP_060668660.1"/>
    </source>
</evidence>
<evidence type="ECO:0000313" key="3">
    <source>
        <dbReference type="RefSeq" id="XP_060668661.1"/>
    </source>
</evidence>
<dbReference type="PANTHER" id="PTHR36791:SF2">
    <property type="entry name" value="OS03G0363400 PROTEIN"/>
    <property type="match status" value="1"/>
</dbReference>
<reference evidence="2 3" key="1">
    <citation type="submission" date="2025-05" db="UniProtKB">
        <authorList>
            <consortium name="RefSeq"/>
        </authorList>
    </citation>
    <scope>IDENTIFICATION</scope>
    <source>
        <tissue evidence="2 3">Seedling</tissue>
    </source>
</reference>
<accession>A0ABM3ZW00</accession>
<organism evidence="1 3">
    <name type="scientific">Ziziphus jujuba</name>
    <name type="common">Chinese jujube</name>
    <name type="synonym">Ziziphus sativa</name>
    <dbReference type="NCBI Taxonomy" id="326968"/>
    <lineage>
        <taxon>Eukaryota</taxon>
        <taxon>Viridiplantae</taxon>
        <taxon>Streptophyta</taxon>
        <taxon>Embryophyta</taxon>
        <taxon>Tracheophyta</taxon>
        <taxon>Spermatophyta</taxon>
        <taxon>Magnoliopsida</taxon>
        <taxon>eudicotyledons</taxon>
        <taxon>Gunneridae</taxon>
        <taxon>Pentapetalae</taxon>
        <taxon>rosids</taxon>
        <taxon>fabids</taxon>
        <taxon>Rosales</taxon>
        <taxon>Rhamnaceae</taxon>
        <taxon>Paliureae</taxon>
        <taxon>Ziziphus</taxon>
    </lineage>
</organism>
<evidence type="ECO:0000313" key="1">
    <source>
        <dbReference type="Proteomes" id="UP001652623"/>
    </source>
</evidence>
<proteinExistence type="predicted"/>
<dbReference type="RefSeq" id="XP_060668660.1">
    <property type="nucleotide sequence ID" value="XM_060812677.1"/>
</dbReference>
<dbReference type="GeneID" id="132799957"/>
<protein>
    <submittedName>
        <fullName evidence="2 3">Uncharacterized protein LOC132799957 isoform X1</fullName>
    </submittedName>
</protein>
<gene>
    <name evidence="2 3" type="primary">LOC132799957</name>
</gene>
<dbReference type="Proteomes" id="UP001652623">
    <property type="component" value="Chromosome 11"/>
</dbReference>
<name>A0ABM3ZW00_ZIZJJ</name>
<keyword evidence="1" id="KW-1185">Reference proteome</keyword>
<dbReference type="PANTHER" id="PTHR36791">
    <property type="entry name" value="OS03G0363400 PROTEIN"/>
    <property type="match status" value="1"/>
</dbReference>
<sequence>MNKFLFLFIFYFLWSLNSLILKMFHAMAFPRIHITSMARRPRQPTKSNSKTKQKQSSVSVGFGCQKKELLWWCVESCGACCKLHKGPSFPTPEEIFTDSSDIELYRSMIGADGWCIHYDKSTRKCSIYSDRPYFCRVEPDVFQSLYGIPKKKFNQEACSSCRDTIKAIYGSNSDELHNFNGSIRSSRCTT</sequence>
<dbReference type="RefSeq" id="XP_060668661.1">
    <property type="nucleotide sequence ID" value="XM_060812678.1"/>
</dbReference>
<dbReference type="InterPro" id="IPR005358">
    <property type="entry name" value="Puta_zinc/iron-chelating_dom"/>
</dbReference>
<dbReference type="Pfam" id="PF03692">
    <property type="entry name" value="CxxCxxCC"/>
    <property type="match status" value="1"/>
</dbReference>